<evidence type="ECO:0000313" key="3">
    <source>
        <dbReference type="Proteomes" id="UP000549882"/>
    </source>
</evidence>
<dbReference type="EMBL" id="JACHBI010000006">
    <property type="protein sequence ID" value="MBB5574837.1"/>
    <property type="molecule type" value="Genomic_DNA"/>
</dbReference>
<dbReference type="Proteomes" id="UP000549882">
    <property type="component" value="Unassembled WGS sequence"/>
</dbReference>
<evidence type="ECO:0000256" key="1">
    <source>
        <dbReference type="SAM" id="MobiDB-lite"/>
    </source>
</evidence>
<keyword evidence="3" id="KW-1185">Reference proteome</keyword>
<feature type="region of interest" description="Disordered" evidence="1">
    <location>
        <begin position="40"/>
        <end position="64"/>
    </location>
</feature>
<organism evidence="2 3">
    <name type="scientific">Rhizobium paranaense</name>
    <dbReference type="NCBI Taxonomy" id="1650438"/>
    <lineage>
        <taxon>Bacteria</taxon>
        <taxon>Pseudomonadati</taxon>
        <taxon>Pseudomonadota</taxon>
        <taxon>Alphaproteobacteria</taxon>
        <taxon>Hyphomicrobiales</taxon>
        <taxon>Rhizobiaceae</taxon>
        <taxon>Rhizobium/Agrobacterium group</taxon>
        <taxon>Rhizobium</taxon>
    </lineage>
</organism>
<protein>
    <submittedName>
        <fullName evidence="2">Truncated hemoglobin YjbI</fullName>
    </submittedName>
</protein>
<sequence>MAGFTLGGKGLGHLIDVFYAHAPADTKIGPIFNEMIADPHSTANGGRSHVFSLPRNHSNHRRYR</sequence>
<evidence type="ECO:0000313" key="2">
    <source>
        <dbReference type="EMBL" id="MBB5574837.1"/>
    </source>
</evidence>
<proteinExistence type="predicted"/>
<dbReference type="AlphaFoldDB" id="A0A7W8XSM0"/>
<reference evidence="2 3" key="1">
    <citation type="submission" date="2020-08" db="EMBL/GenBank/DDBJ databases">
        <title>Genomic Encyclopedia of Type Strains, Phase IV (KMG-V): Genome sequencing to study the core and pangenomes of soil and plant-associated prokaryotes.</title>
        <authorList>
            <person name="Whitman W."/>
        </authorList>
    </citation>
    <scope>NUCLEOTIDE SEQUENCE [LARGE SCALE GENOMIC DNA]</scope>
    <source>
        <strain evidence="2 3">SEMIA 4064</strain>
    </source>
</reference>
<comment type="caution">
    <text evidence="2">The sequence shown here is derived from an EMBL/GenBank/DDBJ whole genome shotgun (WGS) entry which is preliminary data.</text>
</comment>
<gene>
    <name evidence="2" type="ORF">GGD50_003466</name>
</gene>
<name>A0A7W8XSM0_9HYPH</name>
<accession>A0A7W8XSM0</accession>